<evidence type="ECO:0000313" key="4">
    <source>
        <dbReference type="Proteomes" id="UP001189429"/>
    </source>
</evidence>
<feature type="region of interest" description="Disordered" evidence="2">
    <location>
        <begin position="43"/>
        <end position="62"/>
    </location>
</feature>
<keyword evidence="1" id="KW-0175">Coiled coil</keyword>
<feature type="region of interest" description="Disordered" evidence="2">
    <location>
        <begin position="1"/>
        <end position="23"/>
    </location>
</feature>
<name>A0ABN9VJ91_9DINO</name>
<evidence type="ECO:0000313" key="3">
    <source>
        <dbReference type="EMBL" id="CAK0873325.1"/>
    </source>
</evidence>
<accession>A0ABN9VJ91</accession>
<feature type="compositionally biased region" description="Polar residues" evidence="2">
    <location>
        <begin position="11"/>
        <end position="23"/>
    </location>
</feature>
<evidence type="ECO:0000256" key="2">
    <source>
        <dbReference type="SAM" id="MobiDB-lite"/>
    </source>
</evidence>
<reference evidence="3" key="1">
    <citation type="submission" date="2023-10" db="EMBL/GenBank/DDBJ databases">
        <authorList>
            <person name="Chen Y."/>
            <person name="Shah S."/>
            <person name="Dougan E. K."/>
            <person name="Thang M."/>
            <person name="Chan C."/>
        </authorList>
    </citation>
    <scope>NUCLEOTIDE SEQUENCE [LARGE SCALE GENOMIC DNA]</scope>
</reference>
<feature type="coiled-coil region" evidence="1">
    <location>
        <begin position="70"/>
        <end position="153"/>
    </location>
</feature>
<protein>
    <submittedName>
        <fullName evidence="3">Uncharacterized protein</fullName>
    </submittedName>
</protein>
<keyword evidence="4" id="KW-1185">Reference proteome</keyword>
<dbReference type="EMBL" id="CAUYUJ010017270">
    <property type="protein sequence ID" value="CAK0873325.1"/>
    <property type="molecule type" value="Genomic_DNA"/>
</dbReference>
<gene>
    <name evidence="3" type="ORF">PCOR1329_LOCUS58572</name>
</gene>
<evidence type="ECO:0000256" key="1">
    <source>
        <dbReference type="SAM" id="Coils"/>
    </source>
</evidence>
<dbReference type="Proteomes" id="UP001189429">
    <property type="component" value="Unassembled WGS sequence"/>
</dbReference>
<sequence>MAPVEGCLTSAEGSPSWENVQKQAEQLRDRYAAAAAAQAAAAAADGASAVASASDGQALQQAQIQRQAVAEQAERRDSELREALQQMRELSRECEQLKFRLSLEREAQGTERRRMADHSETLRQELRLEEARVERASVELRRLREEVIQQEGVPVHQAERARNLLDSIDRAKVLRAVGCDDRQTGPQAVKTQPSAICATDAEPAQDPSGQILPVAPAPASLRQRPVPVIEPVALPGAAADGAGAQPLWDDARGALERLRSQFQVAAQQARAAVAAT</sequence>
<organism evidence="3 4">
    <name type="scientific">Prorocentrum cordatum</name>
    <dbReference type="NCBI Taxonomy" id="2364126"/>
    <lineage>
        <taxon>Eukaryota</taxon>
        <taxon>Sar</taxon>
        <taxon>Alveolata</taxon>
        <taxon>Dinophyceae</taxon>
        <taxon>Prorocentrales</taxon>
        <taxon>Prorocentraceae</taxon>
        <taxon>Prorocentrum</taxon>
    </lineage>
</organism>
<proteinExistence type="predicted"/>
<comment type="caution">
    <text evidence="3">The sequence shown here is derived from an EMBL/GenBank/DDBJ whole genome shotgun (WGS) entry which is preliminary data.</text>
</comment>